<proteinExistence type="predicted"/>
<evidence type="ECO:0000313" key="2">
    <source>
        <dbReference type="Proteomes" id="UP000619238"/>
    </source>
</evidence>
<dbReference type="EMBL" id="JACGWS010000044">
    <property type="protein sequence ID" value="MBC8757735.1"/>
    <property type="molecule type" value="Genomic_DNA"/>
</dbReference>
<protein>
    <submittedName>
        <fullName evidence="1">Uncharacterized protein</fullName>
    </submittedName>
</protein>
<feature type="non-terminal residue" evidence="1">
    <location>
        <position position="192"/>
    </location>
</feature>
<sequence>YNNIMMDTQTIYVLATNTVTGCFTVTPLQLNVIPIPVLPLNITDLEECDEAANLDGFTMFDLTETQMEIYGTQTPSDYTLTYHETEQDAIDDLSPIVNLTDYINITINQQTIWVRLEDNATACYAIGSFDIIVVGPPVLVQPTPFALCDDLESGDESDEISTFDLTDKYIEITGGNTSLTLTYYASLADLNS</sequence>
<comment type="caution">
    <text evidence="1">The sequence shown here is derived from an EMBL/GenBank/DDBJ whole genome shotgun (WGS) entry which is preliminary data.</text>
</comment>
<organism evidence="1 2">
    <name type="scientific">Kordia aestuariivivens</name>
    <dbReference type="NCBI Taxonomy" id="2759037"/>
    <lineage>
        <taxon>Bacteria</taxon>
        <taxon>Pseudomonadati</taxon>
        <taxon>Bacteroidota</taxon>
        <taxon>Flavobacteriia</taxon>
        <taxon>Flavobacteriales</taxon>
        <taxon>Flavobacteriaceae</taxon>
        <taxon>Kordia</taxon>
    </lineage>
</organism>
<keyword evidence="2" id="KW-1185">Reference proteome</keyword>
<gene>
    <name evidence="1" type="ORF">H2O64_23935</name>
</gene>
<feature type="non-terminal residue" evidence="1">
    <location>
        <position position="1"/>
    </location>
</feature>
<dbReference type="Proteomes" id="UP000619238">
    <property type="component" value="Unassembled WGS sequence"/>
</dbReference>
<evidence type="ECO:0000313" key="1">
    <source>
        <dbReference type="EMBL" id="MBC8757735.1"/>
    </source>
</evidence>
<accession>A0ABR7QGN7</accession>
<reference evidence="1 2" key="1">
    <citation type="submission" date="2020-07" db="EMBL/GenBank/DDBJ databases">
        <title>Description of Kordia aestuariivivens sp. nov., isolated from a tidal flat.</title>
        <authorList>
            <person name="Park S."/>
            <person name="Yoon J.-H."/>
        </authorList>
    </citation>
    <scope>NUCLEOTIDE SEQUENCE [LARGE SCALE GENOMIC DNA]</scope>
    <source>
        <strain evidence="1 2">YSTF-M3</strain>
    </source>
</reference>
<name>A0ABR7QGN7_9FLAO</name>